<dbReference type="GO" id="GO:0005385">
    <property type="term" value="F:zinc ion transmembrane transporter activity"/>
    <property type="evidence" value="ECO:0007669"/>
    <property type="project" value="TreeGrafter"/>
</dbReference>
<dbReference type="AlphaFoldDB" id="A0A6I3I8S7"/>
<dbReference type="Proteomes" id="UP000431092">
    <property type="component" value="Unassembled WGS sequence"/>
</dbReference>
<evidence type="ECO:0000256" key="5">
    <source>
        <dbReference type="SAM" id="Phobius"/>
    </source>
</evidence>
<comment type="subcellular location">
    <subcellularLocation>
        <location evidence="1">Cell membrane</location>
        <topology evidence="1">Multi-pass membrane protein</topology>
    </subcellularLocation>
</comment>
<organism evidence="6 7">
    <name type="scientific">Arsenicicoccus cauae</name>
    <dbReference type="NCBI Taxonomy" id="2663847"/>
    <lineage>
        <taxon>Bacteria</taxon>
        <taxon>Bacillati</taxon>
        <taxon>Actinomycetota</taxon>
        <taxon>Actinomycetes</taxon>
        <taxon>Micrococcales</taxon>
        <taxon>Intrasporangiaceae</taxon>
        <taxon>Arsenicicoccus</taxon>
    </lineage>
</organism>
<dbReference type="PANTHER" id="PTHR11040:SF211">
    <property type="entry name" value="ZINC TRANSPORTER ZIP11"/>
    <property type="match status" value="1"/>
</dbReference>
<feature type="transmembrane region" description="Helical" evidence="5">
    <location>
        <begin position="163"/>
        <end position="186"/>
    </location>
</feature>
<dbReference type="RefSeq" id="WP_154592004.1">
    <property type="nucleotide sequence ID" value="NZ_WLVL01000004.1"/>
</dbReference>
<comment type="similarity">
    <text evidence="2">Belongs to the ZIP transporter (TC 2.A.5) family.</text>
</comment>
<feature type="transmembrane region" description="Helical" evidence="5">
    <location>
        <begin position="31"/>
        <end position="49"/>
    </location>
</feature>
<name>A0A6I3I8S7_9MICO</name>
<evidence type="ECO:0000256" key="3">
    <source>
        <dbReference type="ARBA" id="ARBA00022475"/>
    </source>
</evidence>
<feature type="transmembrane region" description="Helical" evidence="5">
    <location>
        <begin position="192"/>
        <end position="210"/>
    </location>
</feature>
<dbReference type="EMBL" id="WLVL01000004">
    <property type="protein sequence ID" value="MTB70638.1"/>
    <property type="molecule type" value="Genomic_DNA"/>
</dbReference>
<evidence type="ECO:0000313" key="6">
    <source>
        <dbReference type="EMBL" id="MTB70638.1"/>
    </source>
</evidence>
<evidence type="ECO:0000256" key="1">
    <source>
        <dbReference type="ARBA" id="ARBA00004651"/>
    </source>
</evidence>
<keyword evidence="5" id="KW-0472">Membrane</keyword>
<keyword evidence="5" id="KW-1133">Transmembrane helix</keyword>
<comment type="caution">
    <text evidence="6">The sequence shown here is derived from an EMBL/GenBank/DDBJ whole genome shotgun (WGS) entry which is preliminary data.</text>
</comment>
<evidence type="ECO:0000256" key="2">
    <source>
        <dbReference type="ARBA" id="ARBA00006939"/>
    </source>
</evidence>
<dbReference type="PANTHER" id="PTHR11040">
    <property type="entry name" value="ZINC/IRON TRANSPORTER"/>
    <property type="match status" value="1"/>
</dbReference>
<evidence type="ECO:0000256" key="4">
    <source>
        <dbReference type="ARBA" id="ARBA00022833"/>
    </source>
</evidence>
<feature type="transmembrane region" description="Helical" evidence="5">
    <location>
        <begin position="222"/>
        <end position="240"/>
    </location>
</feature>
<evidence type="ECO:0000313" key="7">
    <source>
        <dbReference type="Proteomes" id="UP000431092"/>
    </source>
</evidence>
<proteinExistence type="inferred from homology"/>
<keyword evidence="3" id="KW-1003">Cell membrane</keyword>
<protein>
    <submittedName>
        <fullName evidence="6">ZIP family zinc transporter</fullName>
    </submittedName>
</protein>
<reference evidence="6 7" key="1">
    <citation type="submission" date="2019-11" db="EMBL/GenBank/DDBJ databases">
        <title>Whole genome sequencing identifies a novel species of the genus Arsenicicoccus isolated from human blood.</title>
        <authorList>
            <person name="Jeong J.H."/>
            <person name="Kweon O.J."/>
            <person name="Kim H.R."/>
            <person name="Kim T.-H."/>
            <person name="Ha S.-M."/>
            <person name="Lee M.-K."/>
        </authorList>
    </citation>
    <scope>NUCLEOTIDE SEQUENCE [LARGE SCALE GENOMIC DNA]</scope>
    <source>
        <strain evidence="6 7">MKL-02</strain>
    </source>
</reference>
<accession>A0A6I3I8S7</accession>
<feature type="transmembrane region" description="Helical" evidence="5">
    <location>
        <begin position="6"/>
        <end position="24"/>
    </location>
</feature>
<keyword evidence="7" id="KW-1185">Reference proteome</keyword>
<keyword evidence="4" id="KW-0862">Zinc</keyword>
<sequence length="243" mass="24062">MLAAAFWGFVGGAALLVGAVIALTARVSTRIIGLVMAFGAGVLISAVAFELTQEAYDSAGGTSVVVGLAAGALVYFVGDWWVDSGGGHRRKSPTGEQQAGAGGMSLVLGALLDGIPESAAIGVSLLGGGKVGLPMVAAVFLSNVPESLSATAGLKAAGRSTRYIVGLWSAVCLASALAAALGYALLGGASESVVATIQAFAAGAIITMLVDTMVPEATEHAGRWVGLFTMLGFAAAFLLSKSA</sequence>
<gene>
    <name evidence="6" type="ORF">GGG17_01330</name>
</gene>
<dbReference type="GO" id="GO:0005886">
    <property type="term" value="C:plasma membrane"/>
    <property type="evidence" value="ECO:0007669"/>
    <property type="project" value="UniProtKB-SubCell"/>
</dbReference>
<feature type="transmembrane region" description="Helical" evidence="5">
    <location>
        <begin position="61"/>
        <end position="82"/>
    </location>
</feature>
<keyword evidence="5" id="KW-0812">Transmembrane</keyword>